<accession>M3CYH2</accession>
<evidence type="ECO:0008006" key="4">
    <source>
        <dbReference type="Google" id="ProtNLM"/>
    </source>
</evidence>
<name>M3CYH2_SPHMS</name>
<dbReference type="AlphaFoldDB" id="M3CYH2"/>
<dbReference type="RefSeq" id="XP_016757248.1">
    <property type="nucleotide sequence ID" value="XM_016907827.1"/>
</dbReference>
<dbReference type="OMA" id="SYQCTLR"/>
<dbReference type="eggNOG" id="ENOG502S1B6">
    <property type="taxonomic scope" value="Eukaryota"/>
</dbReference>
<sequence>MSVALLERSVVSSPPEISIDMRNMSTLANPAAARTSTPDRKSLQRIAAEALHTKSVAIDRIHGTLFRNYKLQPSSHAAATTTTEETFYILKCRPSSPAIRLLRHEEDRLRTEAYTLQTLLLLLHSSSSTKSSEMPSTRMIPRLIASSPHHHHRTNTTTTPIDPSPYIITGPFHGHLLSEISPQLSQTPSEKIQQRVGFFYRNLTISFSPFSSSSSTTQQPQTKPFGPLYPPSSSSSSSSELSRFTTWSQFYTTLLETLLLDAEDALINLPYAFIRETVRRNRNSLDRITKPKLVFLEGLIDERNILVQRRRLESSSGAGERRRSEDEWEISGILDWSGVIWGDEWMSDGFYDHFSKKGSMGGFLEGFLGGKGQRQNQRRSGEEVVRQYLYILYHSLLAIIRQCYRPSSSSSSSPSPSNSNSNTTNSESQQTELAARRDLTNALTQLSKICTSRV</sequence>
<dbReference type="Proteomes" id="UP000016931">
    <property type="component" value="Unassembled WGS sequence"/>
</dbReference>
<evidence type="ECO:0000313" key="2">
    <source>
        <dbReference type="EMBL" id="EMF09127.1"/>
    </source>
</evidence>
<organism evidence="2 3">
    <name type="scientific">Sphaerulina musiva (strain SO2202)</name>
    <name type="common">Poplar stem canker fungus</name>
    <name type="synonym">Septoria musiva</name>
    <dbReference type="NCBI Taxonomy" id="692275"/>
    <lineage>
        <taxon>Eukaryota</taxon>
        <taxon>Fungi</taxon>
        <taxon>Dikarya</taxon>
        <taxon>Ascomycota</taxon>
        <taxon>Pezizomycotina</taxon>
        <taxon>Dothideomycetes</taxon>
        <taxon>Dothideomycetidae</taxon>
        <taxon>Mycosphaerellales</taxon>
        <taxon>Mycosphaerellaceae</taxon>
        <taxon>Sphaerulina</taxon>
    </lineage>
</organism>
<feature type="region of interest" description="Disordered" evidence="1">
    <location>
        <begin position="210"/>
        <end position="238"/>
    </location>
</feature>
<keyword evidence="3" id="KW-1185">Reference proteome</keyword>
<dbReference type="GeneID" id="27904964"/>
<dbReference type="EMBL" id="KB456270">
    <property type="protein sequence ID" value="EMF09127.1"/>
    <property type="molecule type" value="Genomic_DNA"/>
</dbReference>
<evidence type="ECO:0000256" key="1">
    <source>
        <dbReference type="SAM" id="MobiDB-lite"/>
    </source>
</evidence>
<feature type="compositionally biased region" description="Low complexity" evidence="1">
    <location>
        <begin position="210"/>
        <end position="225"/>
    </location>
</feature>
<feature type="compositionally biased region" description="Low complexity" evidence="1">
    <location>
        <begin position="408"/>
        <end position="426"/>
    </location>
</feature>
<dbReference type="STRING" id="692275.M3CYH2"/>
<gene>
    <name evidence="2" type="ORF">SEPMUDRAFT_159170</name>
</gene>
<dbReference type="OrthoDB" id="5210591at2759"/>
<reference evidence="2 3" key="1">
    <citation type="journal article" date="2012" name="PLoS Pathog.">
        <title>Diverse lifestyles and strategies of plant pathogenesis encoded in the genomes of eighteen Dothideomycetes fungi.</title>
        <authorList>
            <person name="Ohm R.A."/>
            <person name="Feau N."/>
            <person name="Henrissat B."/>
            <person name="Schoch C.L."/>
            <person name="Horwitz B.A."/>
            <person name="Barry K.W."/>
            <person name="Condon B.J."/>
            <person name="Copeland A.C."/>
            <person name="Dhillon B."/>
            <person name="Glaser F."/>
            <person name="Hesse C.N."/>
            <person name="Kosti I."/>
            <person name="LaButti K."/>
            <person name="Lindquist E.A."/>
            <person name="Lucas S."/>
            <person name="Salamov A.A."/>
            <person name="Bradshaw R.E."/>
            <person name="Ciuffetti L."/>
            <person name="Hamelin R.C."/>
            <person name="Kema G.H.J."/>
            <person name="Lawrence C."/>
            <person name="Scott J.A."/>
            <person name="Spatafora J.W."/>
            <person name="Turgeon B.G."/>
            <person name="de Wit P.J.G.M."/>
            <person name="Zhong S."/>
            <person name="Goodwin S.B."/>
            <person name="Grigoriev I.V."/>
        </authorList>
    </citation>
    <scope>NUCLEOTIDE SEQUENCE [LARGE SCALE GENOMIC DNA]</scope>
    <source>
        <strain evidence="2 3">SO2202</strain>
    </source>
</reference>
<proteinExistence type="predicted"/>
<protein>
    <recommendedName>
        <fullName evidence="4">Aminoglycoside phosphotransferase domain-containing protein</fullName>
    </recommendedName>
</protein>
<feature type="region of interest" description="Disordered" evidence="1">
    <location>
        <begin position="408"/>
        <end position="436"/>
    </location>
</feature>
<dbReference type="HOGENOM" id="CLU_602913_0_0_1"/>
<evidence type="ECO:0000313" key="3">
    <source>
        <dbReference type="Proteomes" id="UP000016931"/>
    </source>
</evidence>